<reference evidence="12 15" key="2">
    <citation type="submission" date="2016-08" db="EMBL/GenBank/DDBJ databases">
        <title>Characterization of Isolates of Eisenbergiella tayi Derived from Blood Cultures, Using Whole Genome Sequencing.</title>
        <authorList>
            <person name="Bernier A.-M."/>
            <person name="Burdz T."/>
            <person name="Wiebe D."/>
            <person name="Bernard K."/>
        </authorList>
    </citation>
    <scope>NUCLEOTIDE SEQUENCE [LARGE SCALE GENOMIC DNA]</scope>
    <source>
        <strain evidence="12 15">NML120146</strain>
    </source>
</reference>
<evidence type="ECO:0000313" key="14">
    <source>
        <dbReference type="Proteomes" id="UP000094271"/>
    </source>
</evidence>
<feature type="transmembrane region" description="Helical" evidence="7">
    <location>
        <begin position="270"/>
        <end position="289"/>
    </location>
</feature>
<comment type="similarity">
    <text evidence="7">Belongs to the binding-protein-dependent transport system permease family.</text>
</comment>
<gene>
    <name evidence="10" type="primary">araQ_4</name>
    <name evidence="9" type="synonym">araQ_56</name>
    <name evidence="10" type="ORF">BEH84_00304</name>
    <name evidence="11" type="ORF">BEI59_12345</name>
    <name evidence="9" type="ORF">BEI61_02240</name>
    <name evidence="12" type="ORF">BEI63_18040</name>
</gene>
<evidence type="ECO:0000313" key="9">
    <source>
        <dbReference type="EMBL" id="ODM06350.1"/>
    </source>
</evidence>
<dbReference type="Proteomes" id="UP000094869">
    <property type="component" value="Unassembled WGS sequence"/>
</dbReference>
<evidence type="ECO:0000313" key="16">
    <source>
        <dbReference type="Proteomes" id="UP000095003"/>
    </source>
</evidence>
<dbReference type="PROSITE" id="PS50928">
    <property type="entry name" value="ABC_TM1"/>
    <property type="match status" value="1"/>
</dbReference>
<keyword evidence="15" id="KW-1185">Reference proteome</keyword>
<dbReference type="PATRIC" id="fig|1432052.3.peg.324"/>
<accession>A0A1E3AV45</accession>
<dbReference type="GO" id="GO:0005886">
    <property type="term" value="C:plasma membrane"/>
    <property type="evidence" value="ECO:0007669"/>
    <property type="project" value="UniProtKB-SubCell"/>
</dbReference>
<feature type="domain" description="ABC transmembrane type-1" evidence="8">
    <location>
        <begin position="76"/>
        <end position="266"/>
    </location>
</feature>
<dbReference type="EMBL" id="MEHD01000025">
    <property type="protein sequence ID" value="ODR54818.1"/>
    <property type="molecule type" value="Genomic_DNA"/>
</dbReference>
<dbReference type="RefSeq" id="WP_009255775.1">
    <property type="nucleotide sequence ID" value="NZ_DAWDRA010000243.1"/>
</dbReference>
<evidence type="ECO:0000256" key="3">
    <source>
        <dbReference type="ARBA" id="ARBA00022475"/>
    </source>
</evidence>
<dbReference type="PANTHER" id="PTHR43744">
    <property type="entry name" value="ABC TRANSPORTER PERMEASE PROTEIN MG189-RELATED-RELATED"/>
    <property type="match status" value="1"/>
</dbReference>
<keyword evidence="5 7" id="KW-1133">Transmembrane helix</keyword>
<feature type="transmembrane region" description="Helical" evidence="7">
    <location>
        <begin position="185"/>
        <end position="210"/>
    </location>
</feature>
<dbReference type="Proteomes" id="UP000094067">
    <property type="component" value="Unassembled WGS sequence"/>
</dbReference>
<dbReference type="GO" id="GO:0055085">
    <property type="term" value="P:transmembrane transport"/>
    <property type="evidence" value="ECO:0007669"/>
    <property type="project" value="InterPro"/>
</dbReference>
<keyword evidence="2 7" id="KW-0813">Transport</keyword>
<dbReference type="AlphaFoldDB" id="A0A1E3AV45"/>
<evidence type="ECO:0000313" key="10">
    <source>
        <dbReference type="EMBL" id="ODM12590.1"/>
    </source>
</evidence>
<evidence type="ECO:0000313" key="12">
    <source>
        <dbReference type="EMBL" id="ODR54818.1"/>
    </source>
</evidence>
<dbReference type="CDD" id="cd06261">
    <property type="entry name" value="TM_PBP2"/>
    <property type="match status" value="1"/>
</dbReference>
<dbReference type="Proteomes" id="UP000094271">
    <property type="component" value="Unassembled WGS sequence"/>
</dbReference>
<dbReference type="Proteomes" id="UP000095003">
    <property type="component" value="Unassembled WGS sequence"/>
</dbReference>
<dbReference type="InterPro" id="IPR035906">
    <property type="entry name" value="MetI-like_sf"/>
</dbReference>
<feature type="transmembrane region" description="Helical" evidence="7">
    <location>
        <begin position="142"/>
        <end position="164"/>
    </location>
</feature>
<dbReference type="OrthoDB" id="2546927at2"/>
<evidence type="ECO:0000256" key="7">
    <source>
        <dbReference type="RuleBase" id="RU363032"/>
    </source>
</evidence>
<dbReference type="EMBL" id="MCGI01000001">
    <property type="protein sequence ID" value="ODM12590.1"/>
    <property type="molecule type" value="Genomic_DNA"/>
</dbReference>
<keyword evidence="3" id="KW-1003">Cell membrane</keyword>
<name>A0A1E3AV45_9FIRM</name>
<reference evidence="13 16" key="1">
    <citation type="submission" date="2016-07" db="EMBL/GenBank/DDBJ databases">
        <title>Characterization of isolates of Eisenbergiella tayi derived from blood cultures, using whole genome sequencing.</title>
        <authorList>
            <person name="Burdz T."/>
            <person name="Wiebe D."/>
            <person name="Huynh C."/>
            <person name="Bernard K."/>
        </authorList>
    </citation>
    <scope>NUCLEOTIDE SEQUENCE [LARGE SCALE GENOMIC DNA]</scope>
    <source>
        <strain evidence="9 13">NML 110608</strain>
        <strain evidence="10 16">NML 120489</strain>
    </source>
</reference>
<evidence type="ECO:0000256" key="6">
    <source>
        <dbReference type="ARBA" id="ARBA00023136"/>
    </source>
</evidence>
<feature type="transmembrane region" description="Helical" evidence="7">
    <location>
        <begin position="111"/>
        <end position="136"/>
    </location>
</feature>
<dbReference type="EMBL" id="MEHA01000007">
    <property type="protein sequence ID" value="ODR52278.1"/>
    <property type="molecule type" value="Genomic_DNA"/>
</dbReference>
<evidence type="ECO:0000313" key="13">
    <source>
        <dbReference type="Proteomes" id="UP000094067"/>
    </source>
</evidence>
<evidence type="ECO:0000313" key="11">
    <source>
        <dbReference type="EMBL" id="ODR52278.1"/>
    </source>
</evidence>
<feature type="transmembrane region" description="Helical" evidence="7">
    <location>
        <begin position="12"/>
        <end position="32"/>
    </location>
</feature>
<comment type="caution">
    <text evidence="10">The sequence shown here is derived from an EMBL/GenBank/DDBJ whole genome shotgun (WGS) entry which is preliminary data.</text>
</comment>
<proteinExistence type="inferred from homology"/>
<dbReference type="EMBL" id="MCGH01000002">
    <property type="protein sequence ID" value="ODM06350.1"/>
    <property type="molecule type" value="Genomic_DNA"/>
</dbReference>
<protein>
    <submittedName>
        <fullName evidence="11">ABC transporter permease</fullName>
    </submittedName>
    <submittedName>
        <fullName evidence="10">L-arabinose transport system permease protein AraQ</fullName>
    </submittedName>
</protein>
<evidence type="ECO:0000256" key="2">
    <source>
        <dbReference type="ARBA" id="ARBA00022448"/>
    </source>
</evidence>
<dbReference type="InterPro" id="IPR000515">
    <property type="entry name" value="MetI-like"/>
</dbReference>
<sequence length="304" mass="33895">MNKIKSRREKRFSVLLTIVMVLVMVITVYPVWYSLINSLNSAQDIAKNGYAMLLPGEFSLESWKSVLKNTDIFRAFGITLSRTLIVTVVQTLFTAMFAYGFSRDNLVGKKFYTVLGFISMYLNGGVIAYFILFNAMHIYNSYWVYILPALFGGFYNVIIFNTNFKAIPESLFESAKIDGASEYTIFFRLVIPLSKPVISALGIFTAVATWNDYTQTLYYTKSSEIQTLSYYMLSITKASASAAQLGETMSAGAASVLTTVSNSSANYKTIELACMVLSALPLIIMYPFAQKFFEKGVMVGSVKG</sequence>
<evidence type="ECO:0000256" key="5">
    <source>
        <dbReference type="ARBA" id="ARBA00022989"/>
    </source>
</evidence>
<dbReference type="PANTHER" id="PTHR43744:SF9">
    <property type="entry name" value="POLYGALACTURONAN_RHAMNOGALACTURONAN TRANSPORT SYSTEM PERMEASE PROTEIN YTCP"/>
    <property type="match status" value="1"/>
</dbReference>
<dbReference type="GeneID" id="93305094"/>
<evidence type="ECO:0000256" key="1">
    <source>
        <dbReference type="ARBA" id="ARBA00004651"/>
    </source>
</evidence>
<keyword evidence="6 7" id="KW-0472">Membrane</keyword>
<comment type="subcellular location">
    <subcellularLocation>
        <location evidence="1 7">Cell membrane</location>
        <topology evidence="1 7">Multi-pass membrane protein</topology>
    </subcellularLocation>
</comment>
<dbReference type="Gene3D" id="1.10.3720.10">
    <property type="entry name" value="MetI-like"/>
    <property type="match status" value="1"/>
</dbReference>
<dbReference type="SUPFAM" id="SSF161098">
    <property type="entry name" value="MetI-like"/>
    <property type="match status" value="1"/>
</dbReference>
<evidence type="ECO:0000259" key="8">
    <source>
        <dbReference type="PROSITE" id="PS50928"/>
    </source>
</evidence>
<dbReference type="Pfam" id="PF00528">
    <property type="entry name" value="BPD_transp_1"/>
    <property type="match status" value="1"/>
</dbReference>
<organism evidence="10 16">
    <name type="scientific">Eisenbergiella tayi</name>
    <dbReference type="NCBI Taxonomy" id="1432052"/>
    <lineage>
        <taxon>Bacteria</taxon>
        <taxon>Bacillati</taxon>
        <taxon>Bacillota</taxon>
        <taxon>Clostridia</taxon>
        <taxon>Lachnospirales</taxon>
        <taxon>Lachnospiraceae</taxon>
        <taxon>Eisenbergiella</taxon>
    </lineage>
</organism>
<evidence type="ECO:0000256" key="4">
    <source>
        <dbReference type="ARBA" id="ARBA00022692"/>
    </source>
</evidence>
<reference evidence="11 14" key="3">
    <citation type="submission" date="2016-08" db="EMBL/GenBank/DDBJ databases">
        <authorList>
            <person name="Seilhamer J.J."/>
        </authorList>
    </citation>
    <scope>NUCLEOTIDE SEQUENCE [LARGE SCALE GENOMIC DNA]</scope>
    <source>
        <strain evidence="11 14">NML150140-1</strain>
    </source>
</reference>
<evidence type="ECO:0000313" key="15">
    <source>
        <dbReference type="Proteomes" id="UP000094869"/>
    </source>
</evidence>
<feature type="transmembrane region" description="Helical" evidence="7">
    <location>
        <begin position="72"/>
        <end position="99"/>
    </location>
</feature>
<keyword evidence="4 7" id="KW-0812">Transmembrane</keyword>